<keyword evidence="5" id="KW-0472">Membrane</keyword>
<organism evidence="7 8">
    <name type="scientific">Riccia fluitans</name>
    <dbReference type="NCBI Taxonomy" id="41844"/>
    <lineage>
        <taxon>Eukaryota</taxon>
        <taxon>Viridiplantae</taxon>
        <taxon>Streptophyta</taxon>
        <taxon>Embryophyta</taxon>
        <taxon>Marchantiophyta</taxon>
        <taxon>Marchantiopsida</taxon>
        <taxon>Marchantiidae</taxon>
        <taxon>Marchantiales</taxon>
        <taxon>Ricciaceae</taxon>
        <taxon>Riccia</taxon>
    </lineage>
</organism>
<evidence type="ECO:0000256" key="4">
    <source>
        <dbReference type="ARBA" id="ARBA00022989"/>
    </source>
</evidence>
<dbReference type="AlphaFoldDB" id="A0ABD1XJJ6"/>
<gene>
    <name evidence="7" type="ORF">R1flu_027512</name>
</gene>
<evidence type="ECO:0000313" key="8">
    <source>
        <dbReference type="Proteomes" id="UP001605036"/>
    </source>
</evidence>
<evidence type="ECO:0000256" key="2">
    <source>
        <dbReference type="ARBA" id="ARBA00006824"/>
    </source>
</evidence>
<keyword evidence="4" id="KW-1133">Transmembrane helix</keyword>
<protein>
    <submittedName>
        <fullName evidence="7">Uncharacterized protein</fullName>
    </submittedName>
</protein>
<dbReference type="PANTHER" id="PTHR11266:SF17">
    <property type="entry name" value="PROTEIN MPV17"/>
    <property type="match status" value="1"/>
</dbReference>
<dbReference type="InterPro" id="IPR007248">
    <property type="entry name" value="Mpv17_PMP22"/>
</dbReference>
<proteinExistence type="inferred from homology"/>
<evidence type="ECO:0000256" key="5">
    <source>
        <dbReference type="ARBA" id="ARBA00023136"/>
    </source>
</evidence>
<sequence>MAGALGSLRGFWNWYQGSLARQPVRTQVITSGVLWAVGDVMAQTVEMKIQQNKRRISSDVRKNSSGLEERSKTVPEQRLDLRRVCTTSLFGFGFVGPVGHYWYETLEFLVKRKLMLVPNTVPFVATKVVVDTVLFGPIHLLAFFTYAGLAAGKPFEQVKKEVKRDFLPAFMTEGTTWFFVQIANFRFVPVRHQLLFVNFVCILDSAFLSWVKHQEDAAWKRWLTALVTPKSVKEE</sequence>
<name>A0ABD1XJJ6_9MARC</name>
<keyword evidence="3" id="KW-0812">Transmembrane</keyword>
<dbReference type="Pfam" id="PF04117">
    <property type="entry name" value="Mpv17_PMP22"/>
    <property type="match status" value="1"/>
</dbReference>
<evidence type="ECO:0000313" key="7">
    <source>
        <dbReference type="EMBL" id="KAL2608939.1"/>
    </source>
</evidence>
<reference evidence="7 8" key="1">
    <citation type="submission" date="2024-09" db="EMBL/GenBank/DDBJ databases">
        <title>Chromosome-scale assembly of Riccia fluitans.</title>
        <authorList>
            <person name="Paukszto L."/>
            <person name="Sawicki J."/>
            <person name="Karawczyk K."/>
            <person name="Piernik-Szablinska J."/>
            <person name="Szczecinska M."/>
            <person name="Mazdziarz M."/>
        </authorList>
    </citation>
    <scope>NUCLEOTIDE SEQUENCE [LARGE SCALE GENOMIC DNA]</scope>
    <source>
        <strain evidence="7">Rf_01</strain>
        <tissue evidence="7">Aerial parts of the thallus</tissue>
    </source>
</reference>
<evidence type="ECO:0000256" key="3">
    <source>
        <dbReference type="ARBA" id="ARBA00022692"/>
    </source>
</evidence>
<keyword evidence="8" id="KW-1185">Reference proteome</keyword>
<evidence type="ECO:0000256" key="6">
    <source>
        <dbReference type="RuleBase" id="RU363053"/>
    </source>
</evidence>
<comment type="caution">
    <text evidence="7">The sequence shown here is derived from an EMBL/GenBank/DDBJ whole genome shotgun (WGS) entry which is preliminary data.</text>
</comment>
<dbReference type="PANTHER" id="PTHR11266">
    <property type="entry name" value="PEROXISOMAL MEMBRANE PROTEIN 2, PXMP2 MPV17"/>
    <property type="match status" value="1"/>
</dbReference>
<dbReference type="GO" id="GO:0016020">
    <property type="term" value="C:membrane"/>
    <property type="evidence" value="ECO:0007669"/>
    <property type="project" value="UniProtKB-SubCell"/>
</dbReference>
<accession>A0ABD1XJJ6</accession>
<comment type="similarity">
    <text evidence="2 6">Belongs to the peroxisomal membrane protein PXMP2/4 family.</text>
</comment>
<evidence type="ECO:0000256" key="1">
    <source>
        <dbReference type="ARBA" id="ARBA00004141"/>
    </source>
</evidence>
<dbReference type="Proteomes" id="UP001605036">
    <property type="component" value="Unassembled WGS sequence"/>
</dbReference>
<dbReference type="EMBL" id="JBHFFA010000008">
    <property type="protein sequence ID" value="KAL2608939.1"/>
    <property type="molecule type" value="Genomic_DNA"/>
</dbReference>
<comment type="subcellular location">
    <subcellularLocation>
        <location evidence="1">Membrane</location>
        <topology evidence="1">Multi-pass membrane protein</topology>
    </subcellularLocation>
</comment>